<dbReference type="Gene3D" id="1.10.10.2120">
    <property type="match status" value="1"/>
</dbReference>
<reference evidence="1" key="1">
    <citation type="submission" date="2020-11" db="EMBL/GenBank/DDBJ databases">
        <authorList>
            <person name="Tran Van P."/>
        </authorList>
    </citation>
    <scope>NUCLEOTIDE SEQUENCE</scope>
</reference>
<dbReference type="InterPro" id="IPR047801">
    <property type="entry name" value="Peptidase_C45"/>
</dbReference>
<dbReference type="Pfam" id="PF03417">
    <property type="entry name" value="AAT"/>
    <property type="match status" value="1"/>
</dbReference>
<dbReference type="InterPro" id="IPR047794">
    <property type="entry name" value="C45_proenzyme-like"/>
</dbReference>
<dbReference type="NCBIfam" id="NF040521">
    <property type="entry name" value="C45_proenzyme"/>
    <property type="match status" value="1"/>
</dbReference>
<proteinExistence type="predicted"/>
<gene>
    <name evidence="1" type="ORF">CTOB1V02_LOCUS5305</name>
</gene>
<name>A0A7R8W9F7_9CRUS</name>
<dbReference type="OrthoDB" id="189997at2759"/>
<sequence length="382" mass="42825">MAIPIVHVRGTHYEIGQQVGWTFRHMIQDTLNTSTQLSDMENLFEGEAGAGNYQDFLDRVKAEFPAYLKELEGMVKGADVPFRKLFIFNLEDIMASFGRAQKYKNLLEGDDERDGCTTVYLNTDEKVIIGHNEDASAKSEHHFYIVSAEIRDEQFHSVESFSSFTYAGLLPGYCMGFNAAGIATSVNTLCPLNISVSGYPVSFVCRALLKAESLSHLELLLTQYSPVISNGFSLNVYAPTKSQELVELHNFEVAPGLLPYKTTVKKGSGYLHYNWYTMPGVKQSPNALVRYEARSSVAFQMPLTCEQDVKEILSNDSHQTFPIFRRGTVEDNCRTLVTGLFDITEGKWKLYMGKSSETEPMVELEMPGSRTTPKFMTNGNPV</sequence>
<dbReference type="AlphaFoldDB" id="A0A7R8W9F7"/>
<organism evidence="1">
    <name type="scientific">Cyprideis torosa</name>
    <dbReference type="NCBI Taxonomy" id="163714"/>
    <lineage>
        <taxon>Eukaryota</taxon>
        <taxon>Metazoa</taxon>
        <taxon>Ecdysozoa</taxon>
        <taxon>Arthropoda</taxon>
        <taxon>Crustacea</taxon>
        <taxon>Oligostraca</taxon>
        <taxon>Ostracoda</taxon>
        <taxon>Podocopa</taxon>
        <taxon>Podocopida</taxon>
        <taxon>Cytherocopina</taxon>
        <taxon>Cytheroidea</taxon>
        <taxon>Cytherideidae</taxon>
        <taxon>Cyprideis</taxon>
    </lineage>
</organism>
<protein>
    <submittedName>
        <fullName evidence="1">Uncharacterized protein</fullName>
    </submittedName>
</protein>
<evidence type="ECO:0000313" key="1">
    <source>
        <dbReference type="EMBL" id="CAD7227398.1"/>
    </source>
</evidence>
<dbReference type="Gene3D" id="3.60.60.10">
    <property type="entry name" value="Penicillin V Acylase, Chain A"/>
    <property type="match status" value="1"/>
</dbReference>
<dbReference type="EMBL" id="OB661122">
    <property type="protein sequence ID" value="CAD7227398.1"/>
    <property type="molecule type" value="Genomic_DNA"/>
</dbReference>
<accession>A0A7R8W9F7</accession>
<dbReference type="InterPro" id="IPR005079">
    <property type="entry name" value="Peptidase_C45_hydrolase"/>
</dbReference>
<dbReference type="PANTHER" id="PTHR34180:SF1">
    <property type="entry name" value="BETA-ALANYL-DOPAMINE_CARCININE HYDROLASE"/>
    <property type="match status" value="1"/>
</dbReference>
<dbReference type="PANTHER" id="PTHR34180">
    <property type="entry name" value="PEPTIDASE C45"/>
    <property type="match status" value="1"/>
</dbReference>